<organism evidence="1">
    <name type="scientific">candidate division WOR-3 bacterium</name>
    <dbReference type="NCBI Taxonomy" id="2052148"/>
    <lineage>
        <taxon>Bacteria</taxon>
        <taxon>Bacteria division WOR-3</taxon>
    </lineage>
</organism>
<reference evidence="1" key="1">
    <citation type="journal article" date="2020" name="mSystems">
        <title>Genome- and Community-Level Interaction Insights into Carbon Utilization and Element Cycling Functions of Hydrothermarchaeota in Hydrothermal Sediment.</title>
        <authorList>
            <person name="Zhou Z."/>
            <person name="Liu Y."/>
            <person name="Xu W."/>
            <person name="Pan J."/>
            <person name="Luo Z.H."/>
            <person name="Li M."/>
        </authorList>
    </citation>
    <scope>NUCLEOTIDE SEQUENCE [LARGE SCALE GENOMIC DNA]</scope>
    <source>
        <strain evidence="1">SpSt-488</strain>
    </source>
</reference>
<dbReference type="AlphaFoldDB" id="A0A7C4CCL2"/>
<evidence type="ECO:0000313" key="1">
    <source>
        <dbReference type="EMBL" id="HGK27364.1"/>
    </source>
</evidence>
<dbReference type="Gene3D" id="1.10.575.10">
    <property type="entry name" value="P1 Nuclease"/>
    <property type="match status" value="1"/>
</dbReference>
<sequence>MESRLPDRAVLALLIALAGTAYGWWDMWPYYEHQDLLSRSIDICAERYPDMAAEIRSYRSQMLSGVHDEDFDSDEVNGSYSDYSGYCVAVPGAWWPTARRQLNAIEWVHDAQNPNNWTAAISAYPARRADAYYMLGHILHNLQDLFVPAHAHISPHGLGTGGLVENHSWPGYFDNFEQFCEVTTNELNRARPDRIPEAPLDTLMIRAATFASTDVETAGFLPSLYYAPPDQPGAWGRYRPFPSGGYPCGRDRIDNPIANSWSLWIVPACCEVTAAAIRAFYLECNPVGKAETTSPQISYWSALSDVLLRSPVSPGALLLSSSRALTAQFISADGRVAPTISGRAIRCPDLPAGTYLLRITTGLTPSGRLLVVTRR</sequence>
<protein>
    <submittedName>
        <fullName evidence="1">Uncharacterized protein</fullName>
    </submittedName>
</protein>
<name>A0A7C4CCL2_UNCW3</name>
<gene>
    <name evidence="1" type="ORF">ENS41_00215</name>
</gene>
<proteinExistence type="predicted"/>
<dbReference type="InterPro" id="IPR008947">
    <property type="entry name" value="PLipase_C/P1_nuclease_dom_sf"/>
</dbReference>
<accession>A0A7C4CCL2</accession>
<dbReference type="GO" id="GO:0016788">
    <property type="term" value="F:hydrolase activity, acting on ester bonds"/>
    <property type="evidence" value="ECO:0007669"/>
    <property type="project" value="InterPro"/>
</dbReference>
<comment type="caution">
    <text evidence="1">The sequence shown here is derived from an EMBL/GenBank/DDBJ whole genome shotgun (WGS) entry which is preliminary data.</text>
</comment>
<dbReference type="EMBL" id="DSUT01000007">
    <property type="protein sequence ID" value="HGK27364.1"/>
    <property type="molecule type" value="Genomic_DNA"/>
</dbReference>